<dbReference type="PROSITE" id="PS51935">
    <property type="entry name" value="NLPC_P60"/>
    <property type="match status" value="1"/>
</dbReference>
<evidence type="ECO:0000256" key="1">
    <source>
        <dbReference type="ARBA" id="ARBA00007074"/>
    </source>
</evidence>
<evidence type="ECO:0000259" key="8">
    <source>
        <dbReference type="PROSITE" id="PS51935"/>
    </source>
</evidence>
<accession>A0AAE3AVT1</accession>
<evidence type="ECO:0000256" key="6">
    <source>
        <dbReference type="SAM" id="SignalP"/>
    </source>
</evidence>
<keyword evidence="2" id="KW-0645">Protease</keyword>
<dbReference type="RefSeq" id="WP_308728280.1">
    <property type="nucleotide sequence ID" value="NZ_JAJEQF010000019.1"/>
</dbReference>
<dbReference type="AlphaFoldDB" id="A0AAE3AVT1"/>
<dbReference type="Proteomes" id="UP001199355">
    <property type="component" value="Unassembled WGS sequence"/>
</dbReference>
<feature type="chain" id="PRO_5042199932" evidence="6">
    <location>
        <begin position="26"/>
        <end position="459"/>
    </location>
</feature>
<dbReference type="PROSITE" id="PS51781">
    <property type="entry name" value="SH3B"/>
    <property type="match status" value="2"/>
</dbReference>
<keyword evidence="10" id="KW-1185">Reference proteome</keyword>
<feature type="compositionally biased region" description="Basic and acidic residues" evidence="5">
    <location>
        <begin position="66"/>
        <end position="75"/>
    </location>
</feature>
<gene>
    <name evidence="9" type="ORF">LKD45_08635</name>
</gene>
<evidence type="ECO:0000313" key="9">
    <source>
        <dbReference type="EMBL" id="MCC2167755.1"/>
    </source>
</evidence>
<evidence type="ECO:0000256" key="4">
    <source>
        <dbReference type="ARBA" id="ARBA00022807"/>
    </source>
</evidence>
<comment type="caution">
    <text evidence="9">The sequence shown here is derived from an EMBL/GenBank/DDBJ whole genome shotgun (WGS) entry which is preliminary data.</text>
</comment>
<dbReference type="SUPFAM" id="SSF54001">
    <property type="entry name" value="Cysteine proteinases"/>
    <property type="match status" value="1"/>
</dbReference>
<dbReference type="InterPro" id="IPR000064">
    <property type="entry name" value="NLP_P60_dom"/>
</dbReference>
<feature type="compositionally biased region" description="Low complexity" evidence="5">
    <location>
        <begin position="327"/>
        <end position="346"/>
    </location>
</feature>
<keyword evidence="6" id="KW-0732">Signal</keyword>
<keyword evidence="4" id="KW-0788">Thiol protease</keyword>
<dbReference type="GO" id="GO:0008234">
    <property type="term" value="F:cysteine-type peptidase activity"/>
    <property type="evidence" value="ECO:0007669"/>
    <property type="project" value="UniProtKB-KW"/>
</dbReference>
<dbReference type="SMART" id="SM00287">
    <property type="entry name" value="SH3b"/>
    <property type="match status" value="2"/>
</dbReference>
<dbReference type="Pfam" id="PF00877">
    <property type="entry name" value="NLPC_P60"/>
    <property type="match status" value="1"/>
</dbReference>
<feature type="compositionally biased region" description="Basic and acidic residues" evidence="5">
    <location>
        <begin position="297"/>
        <end position="325"/>
    </location>
</feature>
<name>A0AAE3AVT1_9FIRM</name>
<dbReference type="Gene3D" id="2.30.30.40">
    <property type="entry name" value="SH3 Domains"/>
    <property type="match status" value="2"/>
</dbReference>
<feature type="domain" description="NlpC/P60" evidence="8">
    <location>
        <begin position="345"/>
        <end position="459"/>
    </location>
</feature>
<dbReference type="InterPro" id="IPR003646">
    <property type="entry name" value="SH3-like_bac-type"/>
</dbReference>
<keyword evidence="3" id="KW-0378">Hydrolase</keyword>
<dbReference type="Pfam" id="PF08239">
    <property type="entry name" value="SH3_3"/>
    <property type="match status" value="2"/>
</dbReference>
<feature type="domain" description="SH3b" evidence="7">
    <location>
        <begin position="136"/>
        <end position="200"/>
    </location>
</feature>
<feature type="region of interest" description="Disordered" evidence="5">
    <location>
        <begin position="297"/>
        <end position="346"/>
    </location>
</feature>
<organism evidence="9 10">
    <name type="scientific">Gallintestinimicrobium propionicum</name>
    <dbReference type="NCBI Taxonomy" id="2981770"/>
    <lineage>
        <taxon>Bacteria</taxon>
        <taxon>Bacillati</taxon>
        <taxon>Bacillota</taxon>
        <taxon>Clostridia</taxon>
        <taxon>Lachnospirales</taxon>
        <taxon>Lachnospiraceae</taxon>
        <taxon>Gallintestinimicrobium</taxon>
    </lineage>
</organism>
<dbReference type="InterPro" id="IPR038765">
    <property type="entry name" value="Papain-like_cys_pep_sf"/>
</dbReference>
<feature type="domain" description="SH3b" evidence="7">
    <location>
        <begin position="211"/>
        <end position="273"/>
    </location>
</feature>
<proteinExistence type="inferred from homology"/>
<evidence type="ECO:0000256" key="3">
    <source>
        <dbReference type="ARBA" id="ARBA00022801"/>
    </source>
</evidence>
<sequence length="459" mass="48619">MHYHKIKMTAAAMAMAVLVTGNMPAAELNTATVSAKSAISAVLPAAGVGLVLNDGVSVSQIREEIKKRKEEKEPAEPVASSDTKASVTQTVAESATEAEAAVEAESTAETEIIEAVEPVLKEPETKISDEEREKEQDVLIIAQVNDYVNIRSTASTDGEIVGKLYNNSVGTLVAKDGDWYQVKSGSVEGYVKAEYFKTGDEAEKIADEVGQKMATVNTETLKVRSDASLEASVIGLVPGGEELSVLDEENGFVKVSIEEGDGWVSEDYVVVATEYVTAESIEEEKARIAEEEKAREDAKKAAQAAEERMKAKEKAKEGKNAEITDKSTSSESTASQQATVSSSGSGLGQSVANYAVQFVGNPYVYGGTSLTNGADCSGFVMSVYKNFGVSLPHSSTSDRYVGYNVGSLANAQPGDLVCYSGHVAIYIGGGQIVHASTEATGIKISNASYRTPVAIRRIF</sequence>
<comment type="similarity">
    <text evidence="1">Belongs to the peptidase C40 family.</text>
</comment>
<dbReference type="InterPro" id="IPR052354">
    <property type="entry name" value="Cell_Wall_Dynamics_Protein"/>
</dbReference>
<dbReference type="EMBL" id="JAJEQF010000019">
    <property type="protein sequence ID" value="MCC2167755.1"/>
    <property type="molecule type" value="Genomic_DNA"/>
</dbReference>
<feature type="region of interest" description="Disordered" evidence="5">
    <location>
        <begin position="66"/>
        <end position="87"/>
    </location>
</feature>
<feature type="signal peptide" evidence="6">
    <location>
        <begin position="1"/>
        <end position="25"/>
    </location>
</feature>
<dbReference type="GO" id="GO:0006508">
    <property type="term" value="P:proteolysis"/>
    <property type="evidence" value="ECO:0007669"/>
    <property type="project" value="UniProtKB-KW"/>
</dbReference>
<dbReference type="PANTHER" id="PTHR34408:SF1">
    <property type="entry name" value="GLYCOSYL HYDROLASE FAMILY 19 DOMAIN-CONTAINING PROTEIN HI_1415"/>
    <property type="match status" value="1"/>
</dbReference>
<evidence type="ECO:0000313" key="10">
    <source>
        <dbReference type="Proteomes" id="UP001199355"/>
    </source>
</evidence>
<protein>
    <submittedName>
        <fullName evidence="9">C40 family peptidase</fullName>
    </submittedName>
</protein>
<dbReference type="PANTHER" id="PTHR34408">
    <property type="entry name" value="FAMILY PROTEIN, PUTATIVE-RELATED"/>
    <property type="match status" value="1"/>
</dbReference>
<evidence type="ECO:0000256" key="2">
    <source>
        <dbReference type="ARBA" id="ARBA00022670"/>
    </source>
</evidence>
<evidence type="ECO:0000256" key="5">
    <source>
        <dbReference type="SAM" id="MobiDB-lite"/>
    </source>
</evidence>
<reference evidence="9 10" key="1">
    <citation type="submission" date="2021-10" db="EMBL/GenBank/DDBJ databases">
        <title>Anaerobic single-cell dispensing facilitates the cultivation of human gut bacteria.</title>
        <authorList>
            <person name="Afrizal A."/>
        </authorList>
    </citation>
    <scope>NUCLEOTIDE SEQUENCE [LARGE SCALE GENOMIC DNA]</scope>
    <source>
        <strain evidence="9 10">CLA-AA-H244</strain>
    </source>
</reference>
<dbReference type="Gene3D" id="3.90.1720.10">
    <property type="entry name" value="endopeptidase domain like (from Nostoc punctiforme)"/>
    <property type="match status" value="1"/>
</dbReference>
<evidence type="ECO:0000259" key="7">
    <source>
        <dbReference type="PROSITE" id="PS51781"/>
    </source>
</evidence>